<reference evidence="1" key="1">
    <citation type="journal article" date="2019" name="Microbiol. Resour. Announc.">
        <title>Complete Genome Sequence of Rubrobacter xylanophilus Strain AA3-22, Isolated from Arima Onsen in Japan.</title>
        <authorList>
            <person name="Tomariguchi N."/>
            <person name="Miyazaki K."/>
        </authorList>
    </citation>
    <scope>NUCLEOTIDE SEQUENCE [LARGE SCALE GENOMIC DNA]</scope>
    <source>
        <strain evidence="1">AA3-22</strain>
    </source>
</reference>
<organism evidence="1 2">
    <name type="scientific">Rubrobacter xylanophilus</name>
    <dbReference type="NCBI Taxonomy" id="49319"/>
    <lineage>
        <taxon>Bacteria</taxon>
        <taxon>Bacillati</taxon>
        <taxon>Actinomycetota</taxon>
        <taxon>Rubrobacteria</taxon>
        <taxon>Rubrobacterales</taxon>
        <taxon>Rubrobacteraceae</taxon>
        <taxon>Rubrobacter</taxon>
    </lineage>
</organism>
<proteinExistence type="predicted"/>
<evidence type="ECO:0008006" key="3">
    <source>
        <dbReference type="Google" id="ProtNLM"/>
    </source>
</evidence>
<evidence type="ECO:0000313" key="2">
    <source>
        <dbReference type="Proteomes" id="UP000318065"/>
    </source>
</evidence>
<gene>
    <name evidence="1" type="ORF">RxyAA322_05850</name>
</gene>
<dbReference type="OrthoDB" id="1525102at2"/>
<dbReference type="EMBL" id="AP019791">
    <property type="protein sequence ID" value="BBL78731.1"/>
    <property type="molecule type" value="Genomic_DNA"/>
</dbReference>
<sequence>MLNPEDLRRLARALEMTEEEELSCDECFEQLDRFVETELAGLDAAAAMPLVEDHLEKCSDCREEYEALLRALRAERGRKTPVSLIWSRLRRIFGAD</sequence>
<evidence type="ECO:0000313" key="1">
    <source>
        <dbReference type="EMBL" id="BBL78731.1"/>
    </source>
</evidence>
<dbReference type="RefSeq" id="WP_143526838.1">
    <property type="nucleotide sequence ID" value="NZ_AP019791.1"/>
</dbReference>
<protein>
    <recommendedName>
        <fullName evidence="3">Zinc-finger domain-containing protein</fullName>
    </recommendedName>
</protein>
<name>A0A510HFJ5_9ACTN</name>
<keyword evidence="2" id="KW-1185">Reference proteome</keyword>
<accession>A0A510HFJ5</accession>
<dbReference type="Proteomes" id="UP000318065">
    <property type="component" value="Chromosome"/>
</dbReference>
<dbReference type="AlphaFoldDB" id="A0A510HFJ5"/>